<accession>A0A443RVZ9</accession>
<feature type="non-terminal residue" evidence="10">
    <location>
        <position position="240"/>
    </location>
</feature>
<keyword evidence="3 9" id="KW-0472">Membrane</keyword>
<dbReference type="GO" id="GO:0032469">
    <property type="term" value="P:endoplasmic reticulum calcium ion homeostasis"/>
    <property type="evidence" value="ECO:0007669"/>
    <property type="project" value="InterPro"/>
</dbReference>
<dbReference type="EMBL" id="NCKV01025068">
    <property type="protein sequence ID" value="RWS19547.1"/>
    <property type="molecule type" value="Genomic_DNA"/>
</dbReference>
<dbReference type="VEuPathDB" id="VectorBase:LDEU012493"/>
<dbReference type="GO" id="GO:0030867">
    <property type="term" value="C:rough endoplasmic reticulum membrane"/>
    <property type="evidence" value="ECO:0007669"/>
    <property type="project" value="UniProtKB-SubCell"/>
</dbReference>
<dbReference type="Pfam" id="PF07946">
    <property type="entry name" value="CCDC47"/>
    <property type="match status" value="1"/>
</dbReference>
<evidence type="ECO:0000313" key="11">
    <source>
        <dbReference type="Proteomes" id="UP000288716"/>
    </source>
</evidence>
<evidence type="ECO:0000313" key="10">
    <source>
        <dbReference type="EMBL" id="RWS19547.1"/>
    </source>
</evidence>
<dbReference type="GO" id="GO:0005509">
    <property type="term" value="F:calcium ion binding"/>
    <property type="evidence" value="ECO:0007669"/>
    <property type="project" value="InterPro"/>
</dbReference>
<comment type="similarity">
    <text evidence="5">Belongs to the CCDC47 family.</text>
</comment>
<keyword evidence="11" id="KW-1185">Reference proteome</keyword>
<protein>
    <recommendedName>
        <fullName evidence="6">PAT complex subunit CCDC47</fullName>
    </recommendedName>
    <alternativeName>
        <fullName evidence="7">Coiled-coil domain-containing protein 47</fullName>
    </alternativeName>
</protein>
<evidence type="ECO:0000256" key="1">
    <source>
        <dbReference type="ARBA" id="ARBA00022692"/>
    </source>
</evidence>
<feature type="compositionally biased region" description="Polar residues" evidence="8">
    <location>
        <begin position="51"/>
        <end position="67"/>
    </location>
</feature>
<gene>
    <name evidence="10" type="ORF">B4U80_04618</name>
</gene>
<evidence type="ECO:0000256" key="3">
    <source>
        <dbReference type="ARBA" id="ARBA00023136"/>
    </source>
</evidence>
<feature type="non-terminal residue" evidence="10">
    <location>
        <position position="1"/>
    </location>
</feature>
<evidence type="ECO:0000256" key="6">
    <source>
        <dbReference type="ARBA" id="ARBA00034875"/>
    </source>
</evidence>
<feature type="transmembrane region" description="Helical" evidence="9">
    <location>
        <begin position="133"/>
        <end position="151"/>
    </location>
</feature>
<evidence type="ECO:0000256" key="2">
    <source>
        <dbReference type="ARBA" id="ARBA00022989"/>
    </source>
</evidence>
<evidence type="ECO:0000256" key="8">
    <source>
        <dbReference type="SAM" id="MobiDB-lite"/>
    </source>
</evidence>
<reference evidence="10 11" key="1">
    <citation type="journal article" date="2018" name="Gigascience">
        <title>Genomes of trombidid mites reveal novel predicted allergens and laterally-transferred genes associated with secondary metabolism.</title>
        <authorList>
            <person name="Dong X."/>
            <person name="Chaisiri K."/>
            <person name="Xia D."/>
            <person name="Armstrong S.D."/>
            <person name="Fang Y."/>
            <person name="Donnelly M.J."/>
            <person name="Kadowaki T."/>
            <person name="McGarry J.W."/>
            <person name="Darby A.C."/>
            <person name="Makepeace B.L."/>
        </authorList>
    </citation>
    <scope>NUCLEOTIDE SEQUENCE [LARGE SCALE GENOMIC DNA]</scope>
    <source>
        <strain evidence="10">UoL-UT</strain>
    </source>
</reference>
<evidence type="ECO:0000256" key="4">
    <source>
        <dbReference type="ARBA" id="ARBA00034697"/>
    </source>
</evidence>
<comment type="caution">
    <text evidence="10">The sequence shown here is derived from an EMBL/GenBank/DDBJ whole genome shotgun (WGS) entry which is preliminary data.</text>
</comment>
<dbReference type="STRING" id="299467.A0A443RVZ9"/>
<sequence>ICLVNAILLQSRAFKVNAASKGNVEVYEDNEFAEFEEFDEEEDVSSKKTKTGSSNQLREETSIPQQNEVTREEETDAVVEDEEEYDEFDNLKDSEEFELDGESEVPIKKGPAKTGDLKITKVPLHLRSGWESYYLEFLMIAGLVVYFLNFITGRNKNQRLANAWLNAHRELLESNFTLVGDDGKKEIENHGLVKETENIFTLWCSGRVCVEGMLVELKFLKRQDLVNTISTLIKPAIDQI</sequence>
<organism evidence="10 11">
    <name type="scientific">Leptotrombidium deliense</name>
    <dbReference type="NCBI Taxonomy" id="299467"/>
    <lineage>
        <taxon>Eukaryota</taxon>
        <taxon>Metazoa</taxon>
        <taxon>Ecdysozoa</taxon>
        <taxon>Arthropoda</taxon>
        <taxon>Chelicerata</taxon>
        <taxon>Arachnida</taxon>
        <taxon>Acari</taxon>
        <taxon>Acariformes</taxon>
        <taxon>Trombidiformes</taxon>
        <taxon>Prostigmata</taxon>
        <taxon>Anystina</taxon>
        <taxon>Parasitengona</taxon>
        <taxon>Trombiculoidea</taxon>
        <taxon>Trombiculidae</taxon>
        <taxon>Leptotrombidium</taxon>
    </lineage>
</organism>
<dbReference type="Proteomes" id="UP000288716">
    <property type="component" value="Unassembled WGS sequence"/>
</dbReference>
<proteinExistence type="inferred from homology"/>
<name>A0A443RVZ9_9ACAR</name>
<evidence type="ECO:0000256" key="9">
    <source>
        <dbReference type="SAM" id="Phobius"/>
    </source>
</evidence>
<dbReference type="InterPro" id="IPR012879">
    <property type="entry name" value="CCDC47"/>
</dbReference>
<evidence type="ECO:0000256" key="5">
    <source>
        <dbReference type="ARBA" id="ARBA00034746"/>
    </source>
</evidence>
<dbReference type="OrthoDB" id="10039147at2759"/>
<keyword evidence="2 9" id="KW-1133">Transmembrane helix</keyword>
<evidence type="ECO:0000256" key="7">
    <source>
        <dbReference type="ARBA" id="ARBA00034902"/>
    </source>
</evidence>
<comment type="subcellular location">
    <subcellularLocation>
        <location evidence="4">Rough endoplasmic reticulum membrane</location>
        <topology evidence="4">Single-pass type I membrane protein</topology>
    </subcellularLocation>
</comment>
<dbReference type="PANTHER" id="PTHR12883:SF0">
    <property type="entry name" value="PAT COMPLEX SUBUNIT CCDC47"/>
    <property type="match status" value="1"/>
</dbReference>
<keyword evidence="1 9" id="KW-0812">Transmembrane</keyword>
<dbReference type="PANTHER" id="PTHR12883">
    <property type="entry name" value="ADIPOCYTE-SPECIFIC PROTEIN 4-RELATED"/>
    <property type="match status" value="1"/>
</dbReference>
<dbReference type="AlphaFoldDB" id="A0A443RVZ9"/>
<feature type="region of interest" description="Disordered" evidence="8">
    <location>
        <begin position="36"/>
        <end position="76"/>
    </location>
</feature>